<organism evidence="5 6">
    <name type="scientific">Myxococcus llanfairpwllgwyngyllgogerychwyrndrobwllllantysiliogogogochensis</name>
    <dbReference type="NCBI Taxonomy" id="2590453"/>
    <lineage>
        <taxon>Bacteria</taxon>
        <taxon>Pseudomonadati</taxon>
        <taxon>Myxococcota</taxon>
        <taxon>Myxococcia</taxon>
        <taxon>Myxococcales</taxon>
        <taxon>Cystobacterineae</taxon>
        <taxon>Myxococcaceae</taxon>
        <taxon>Myxococcus</taxon>
    </lineage>
</organism>
<keyword evidence="2" id="KW-0238">DNA-binding</keyword>
<keyword evidence="1" id="KW-0805">Transcription regulation</keyword>
<dbReference type="Proteomes" id="UP000315369">
    <property type="component" value="Unassembled WGS sequence"/>
</dbReference>
<dbReference type="Pfam" id="PF20240">
    <property type="entry name" value="DUF6597"/>
    <property type="match status" value="1"/>
</dbReference>
<dbReference type="RefSeq" id="WP_141645623.1">
    <property type="nucleotide sequence ID" value="NZ_VIFM01000130.1"/>
</dbReference>
<dbReference type="Pfam" id="PF12833">
    <property type="entry name" value="HTH_18"/>
    <property type="match status" value="1"/>
</dbReference>
<dbReference type="PANTHER" id="PTHR46796">
    <property type="entry name" value="HTH-TYPE TRANSCRIPTIONAL ACTIVATOR RHAS-RELATED"/>
    <property type="match status" value="1"/>
</dbReference>
<dbReference type="PANTHER" id="PTHR46796:SF15">
    <property type="entry name" value="BLL1074 PROTEIN"/>
    <property type="match status" value="1"/>
</dbReference>
<gene>
    <name evidence="5" type="ORF">FJV41_27975</name>
</gene>
<sequence length="290" mass="32070">MTTQSPHARVVRQASEQGGWELVFGTPDARLREHVHDYCGYRESTPGPVRRRELPAPQVVLIIDFGPPLRIVDPRTGRPLGRHPVGFVAGLDDGYSITETAGSMNGMQVNFTPVGARRFFGMPLHHLARQVVGLESVLGAEGPLLTERLVEAPSWEARFALLDQLLLSRILTAPEASPVIIWTWQRLRASGGQVEIGELARELGFSQKHVIARCGQELGLTPKLLARLIRFDRVIQVLKSGAAESQARLALEQGYFDQAHLIRDFRQFTGGPPGEFLRRRLPALGGTRAD</sequence>
<keyword evidence="3" id="KW-0804">Transcription</keyword>
<evidence type="ECO:0000256" key="2">
    <source>
        <dbReference type="ARBA" id="ARBA00023125"/>
    </source>
</evidence>
<dbReference type="OrthoDB" id="112032at2"/>
<evidence type="ECO:0000259" key="4">
    <source>
        <dbReference type="PROSITE" id="PS01124"/>
    </source>
</evidence>
<dbReference type="GO" id="GO:0043565">
    <property type="term" value="F:sequence-specific DNA binding"/>
    <property type="evidence" value="ECO:0007669"/>
    <property type="project" value="InterPro"/>
</dbReference>
<evidence type="ECO:0000313" key="5">
    <source>
        <dbReference type="EMBL" id="TQF12652.1"/>
    </source>
</evidence>
<dbReference type="InterPro" id="IPR046532">
    <property type="entry name" value="DUF6597"/>
</dbReference>
<dbReference type="SMART" id="SM00342">
    <property type="entry name" value="HTH_ARAC"/>
    <property type="match status" value="1"/>
</dbReference>
<protein>
    <submittedName>
        <fullName evidence="5">AraC family transcriptional regulator</fullName>
    </submittedName>
</protein>
<dbReference type="InterPro" id="IPR050204">
    <property type="entry name" value="AraC_XylS_family_regulators"/>
</dbReference>
<evidence type="ECO:0000313" key="6">
    <source>
        <dbReference type="Proteomes" id="UP000315369"/>
    </source>
</evidence>
<dbReference type="PROSITE" id="PS01124">
    <property type="entry name" value="HTH_ARAC_FAMILY_2"/>
    <property type="match status" value="1"/>
</dbReference>
<evidence type="ECO:0000256" key="3">
    <source>
        <dbReference type="ARBA" id="ARBA00023163"/>
    </source>
</evidence>
<name>A0A540WUG3_9BACT</name>
<accession>A0A540WUG3</accession>
<dbReference type="EMBL" id="VIFM01000130">
    <property type="protein sequence ID" value="TQF12652.1"/>
    <property type="molecule type" value="Genomic_DNA"/>
</dbReference>
<feature type="domain" description="HTH araC/xylS-type" evidence="4">
    <location>
        <begin position="177"/>
        <end position="279"/>
    </location>
</feature>
<comment type="caution">
    <text evidence="5">The sequence shown here is derived from an EMBL/GenBank/DDBJ whole genome shotgun (WGS) entry which is preliminary data.</text>
</comment>
<dbReference type="Gene3D" id="1.10.10.60">
    <property type="entry name" value="Homeodomain-like"/>
    <property type="match status" value="1"/>
</dbReference>
<dbReference type="GO" id="GO:0003700">
    <property type="term" value="F:DNA-binding transcription factor activity"/>
    <property type="evidence" value="ECO:0007669"/>
    <property type="project" value="InterPro"/>
</dbReference>
<reference evidence="5 6" key="1">
    <citation type="submission" date="2019-06" db="EMBL/GenBank/DDBJ databases">
        <authorList>
            <person name="Livingstone P."/>
            <person name="Whitworth D."/>
        </authorList>
    </citation>
    <scope>NUCLEOTIDE SEQUENCE [LARGE SCALE GENOMIC DNA]</scope>
    <source>
        <strain evidence="5 6">AM401</strain>
    </source>
</reference>
<dbReference type="AlphaFoldDB" id="A0A540WUG3"/>
<evidence type="ECO:0000256" key="1">
    <source>
        <dbReference type="ARBA" id="ARBA00023015"/>
    </source>
</evidence>
<keyword evidence="6" id="KW-1185">Reference proteome</keyword>
<dbReference type="InterPro" id="IPR018060">
    <property type="entry name" value="HTH_AraC"/>
</dbReference>
<proteinExistence type="predicted"/>